<gene>
    <name evidence="2" type="ORF">BDW02DRAFT_576948</name>
</gene>
<evidence type="ECO:0000313" key="2">
    <source>
        <dbReference type="EMBL" id="KAF1837666.1"/>
    </source>
</evidence>
<dbReference type="OrthoDB" id="3777003at2759"/>
<feature type="region of interest" description="Disordered" evidence="1">
    <location>
        <begin position="231"/>
        <end position="266"/>
    </location>
</feature>
<sequence>MIFGGLEIVAGGYLIHRHYRKKNEKEQLEEEAQKRRHDTFPGANRARPSCCNTQTHHRPQHHPPPPAIPQQKYACYAPVIGQPCGPQYYHQVQPQVLPQPQPQPYVQPQRQHHPRPHALPHTQSFNIPRRPVPQRKPQIIIEPSLQRSDSFATISRMPIANGSRPQDIREEPSPVGLSPVPQHGIYGNAGFSASTPAFGATPTSPGLTYEMATGHEDAIIGRTVDDNWETYGHANGRAHGDGAESHYAPTVSTELGERDPPPPYAP</sequence>
<dbReference type="Proteomes" id="UP000800040">
    <property type="component" value="Unassembled WGS sequence"/>
</dbReference>
<dbReference type="AlphaFoldDB" id="A0A6A5KRL4"/>
<keyword evidence="3" id="KW-1185">Reference proteome</keyword>
<reference evidence="2" key="1">
    <citation type="submission" date="2020-01" db="EMBL/GenBank/DDBJ databases">
        <authorList>
            <consortium name="DOE Joint Genome Institute"/>
            <person name="Haridas S."/>
            <person name="Albert R."/>
            <person name="Binder M."/>
            <person name="Bloem J."/>
            <person name="Labutti K."/>
            <person name="Salamov A."/>
            <person name="Andreopoulos B."/>
            <person name="Baker S.E."/>
            <person name="Barry K."/>
            <person name="Bills G."/>
            <person name="Bluhm B.H."/>
            <person name="Cannon C."/>
            <person name="Castanera R."/>
            <person name="Culley D.E."/>
            <person name="Daum C."/>
            <person name="Ezra D."/>
            <person name="Gonzalez J.B."/>
            <person name="Henrissat B."/>
            <person name="Kuo A."/>
            <person name="Liang C."/>
            <person name="Lipzen A."/>
            <person name="Lutzoni F."/>
            <person name="Magnuson J."/>
            <person name="Mondo S."/>
            <person name="Nolan M."/>
            <person name="Ohm R."/>
            <person name="Pangilinan J."/>
            <person name="Park H.-J."/>
            <person name="Ramirez L."/>
            <person name="Alfaro M."/>
            <person name="Sun H."/>
            <person name="Tritt A."/>
            <person name="Yoshinaga Y."/>
            <person name="Zwiers L.-H."/>
            <person name="Turgeon B.G."/>
            <person name="Goodwin S.B."/>
            <person name="Spatafora J.W."/>
            <person name="Crous P.W."/>
            <person name="Grigoriev I.V."/>
        </authorList>
    </citation>
    <scope>NUCLEOTIDE SEQUENCE</scope>
    <source>
        <strain evidence="2">P77</strain>
    </source>
</reference>
<evidence type="ECO:0000256" key="1">
    <source>
        <dbReference type="SAM" id="MobiDB-lite"/>
    </source>
</evidence>
<name>A0A6A5KRL4_9PLEO</name>
<dbReference type="EMBL" id="ML975259">
    <property type="protein sequence ID" value="KAF1837666.1"/>
    <property type="molecule type" value="Genomic_DNA"/>
</dbReference>
<proteinExistence type="predicted"/>
<organism evidence="2 3">
    <name type="scientific">Decorospora gaudefroyi</name>
    <dbReference type="NCBI Taxonomy" id="184978"/>
    <lineage>
        <taxon>Eukaryota</taxon>
        <taxon>Fungi</taxon>
        <taxon>Dikarya</taxon>
        <taxon>Ascomycota</taxon>
        <taxon>Pezizomycotina</taxon>
        <taxon>Dothideomycetes</taxon>
        <taxon>Pleosporomycetidae</taxon>
        <taxon>Pleosporales</taxon>
        <taxon>Pleosporineae</taxon>
        <taxon>Pleosporaceae</taxon>
        <taxon>Decorospora</taxon>
    </lineage>
</organism>
<accession>A0A6A5KRL4</accession>
<feature type="region of interest" description="Disordered" evidence="1">
    <location>
        <begin position="25"/>
        <end position="46"/>
    </location>
</feature>
<feature type="region of interest" description="Disordered" evidence="1">
    <location>
        <begin position="97"/>
        <end position="130"/>
    </location>
</feature>
<evidence type="ECO:0000313" key="3">
    <source>
        <dbReference type="Proteomes" id="UP000800040"/>
    </source>
</evidence>
<protein>
    <submittedName>
        <fullName evidence="2">Uncharacterized protein</fullName>
    </submittedName>
</protein>